<dbReference type="AlphaFoldDB" id="A0A6C1E5U9"/>
<dbReference type="InterPro" id="IPR008732">
    <property type="entry name" value="Pet122"/>
</dbReference>
<keyword evidence="2" id="KW-1185">Reference proteome</keyword>
<evidence type="ECO:0000313" key="2">
    <source>
        <dbReference type="Proteomes" id="UP000501346"/>
    </source>
</evidence>
<proteinExistence type="predicted"/>
<dbReference type="GO" id="GO:0005743">
    <property type="term" value="C:mitochondrial inner membrane"/>
    <property type="evidence" value="ECO:0007669"/>
    <property type="project" value="InterPro"/>
</dbReference>
<dbReference type="OrthoDB" id="4031898at2759"/>
<sequence length="260" mass="29016">MLSITRRLMGTDVRSRLLLSSLNGDMPGALLLLRQQQQASMDVELLHTVLARATALAHVETIAYVWYHHVQPRRLAVEGRLLCDMAGVALHQDKLFLPAQFLQHHQTMGLGRGTSASASAEAQAVEFELRRVKVEAFARGTMHSTALSEKWKVFLQEMDTLPGQPPLRLRDFPQLARAVGVAAQLQQPQEQAAALALFGRQPLVVKNEWSLPLLLSAVLWHVPGPAQARRVLAEFRQCYRGLPLTDAEVVIKRRGFEIDT</sequence>
<evidence type="ECO:0000313" key="1">
    <source>
        <dbReference type="EMBL" id="QID84688.1"/>
    </source>
</evidence>
<gene>
    <name evidence="1" type="ORF">GRS66_007208</name>
</gene>
<organism evidence="1 2">
    <name type="scientific">Saccharomyces pastorianus</name>
    <name type="common">Lager yeast</name>
    <name type="synonym">Saccharomyces cerevisiae x Saccharomyces eubayanus</name>
    <dbReference type="NCBI Taxonomy" id="27292"/>
    <lineage>
        <taxon>Eukaryota</taxon>
        <taxon>Fungi</taxon>
        <taxon>Dikarya</taxon>
        <taxon>Ascomycota</taxon>
        <taxon>Saccharomycotina</taxon>
        <taxon>Saccharomycetes</taxon>
        <taxon>Saccharomycetales</taxon>
        <taxon>Saccharomycetaceae</taxon>
        <taxon>Saccharomyces</taxon>
    </lineage>
</organism>
<reference evidence="1 2" key="1">
    <citation type="journal article" date="2019" name="BMC Genomics">
        <title>Chromosome level assembly and comparative genome analysis confirm lager-brewing yeasts originated from a single hybridization.</title>
        <authorList>
            <person name="Salazar A.N."/>
            <person name="Gorter de Vries A.R."/>
            <person name="van den Broek M."/>
            <person name="Brouwers N."/>
            <person name="de la Torre Cortes P."/>
            <person name="Kuijpers N.G.A."/>
            <person name="Daran J.G."/>
            <person name="Abeel T."/>
        </authorList>
    </citation>
    <scope>NUCLEOTIDE SEQUENCE [LARGE SCALE GENOMIC DNA]</scope>
    <source>
        <strain evidence="1 2">CBS 1483</strain>
    </source>
</reference>
<name>A0A6C1E5U9_SACPS</name>
<dbReference type="Proteomes" id="UP000501346">
    <property type="component" value="Chromosome SeV"/>
</dbReference>
<dbReference type="PIRSF" id="PIRSF003326">
    <property type="entry name" value="PET122"/>
    <property type="match status" value="1"/>
</dbReference>
<dbReference type="Pfam" id="PF05476">
    <property type="entry name" value="PET122"/>
    <property type="match status" value="1"/>
</dbReference>
<accession>A0A6C1E5U9</accession>
<dbReference type="GO" id="GO:0070131">
    <property type="term" value="P:positive regulation of mitochondrial translation"/>
    <property type="evidence" value="ECO:0007669"/>
    <property type="project" value="InterPro"/>
</dbReference>
<protein>
    <submittedName>
        <fullName evidence="1">Uncharacterized protein</fullName>
    </submittedName>
</protein>
<dbReference type="GO" id="GO:0003743">
    <property type="term" value="F:translation initiation factor activity"/>
    <property type="evidence" value="ECO:0007669"/>
    <property type="project" value="InterPro"/>
</dbReference>
<dbReference type="SMR" id="A0A6C1E5U9"/>
<dbReference type="EMBL" id="CP049002">
    <property type="protein sequence ID" value="QID84688.1"/>
    <property type="molecule type" value="Genomic_DNA"/>
</dbReference>